<reference evidence="2" key="1">
    <citation type="journal article" date="2020" name="mSystems">
        <title>Genome- and Community-Level Interaction Insights into Carbon Utilization and Element Cycling Functions of Hydrothermarchaeota in Hydrothermal Sediment.</title>
        <authorList>
            <person name="Zhou Z."/>
            <person name="Liu Y."/>
            <person name="Xu W."/>
            <person name="Pan J."/>
            <person name="Luo Z.H."/>
            <person name="Li M."/>
        </authorList>
    </citation>
    <scope>NUCLEOTIDE SEQUENCE [LARGE SCALE GENOMIC DNA]</scope>
    <source>
        <strain evidence="2">SpSt-732</strain>
    </source>
</reference>
<gene>
    <name evidence="2" type="ORF">ENV14_00140</name>
</gene>
<organism evidence="2">
    <name type="scientific">Ignisphaera aggregans</name>
    <dbReference type="NCBI Taxonomy" id="334771"/>
    <lineage>
        <taxon>Archaea</taxon>
        <taxon>Thermoproteota</taxon>
        <taxon>Thermoprotei</taxon>
        <taxon>Desulfurococcales</taxon>
        <taxon>Desulfurococcaceae</taxon>
        <taxon>Ignisphaera</taxon>
    </lineage>
</organism>
<protein>
    <submittedName>
        <fullName evidence="2">Uncharacterized protein</fullName>
    </submittedName>
</protein>
<evidence type="ECO:0000313" key="2">
    <source>
        <dbReference type="EMBL" id="HGI86801.1"/>
    </source>
</evidence>
<dbReference type="AlphaFoldDB" id="A0A7C4BAS9"/>
<dbReference type="EMBL" id="DTFF01000002">
    <property type="protein sequence ID" value="HGI86801.1"/>
    <property type="molecule type" value="Genomic_DNA"/>
</dbReference>
<accession>A0A7C4BAS9</accession>
<name>A0A7C4BAS9_9CREN</name>
<feature type="region of interest" description="Disordered" evidence="1">
    <location>
        <begin position="1"/>
        <end position="22"/>
    </location>
</feature>
<sequence length="89" mass="9689">MTGPSGFEPRVAGASGDRRPRIPAYQVHRGSEDLAKSCLGFLGLVKVQEALATRASVPKIIVENNMLVLEFNNPDKLLNFVELLKLLGN</sequence>
<evidence type="ECO:0000256" key="1">
    <source>
        <dbReference type="SAM" id="MobiDB-lite"/>
    </source>
</evidence>
<proteinExistence type="predicted"/>
<comment type="caution">
    <text evidence="2">The sequence shown here is derived from an EMBL/GenBank/DDBJ whole genome shotgun (WGS) entry which is preliminary data.</text>
</comment>